<gene>
    <name evidence="3" type="ORF">LWC05_16170</name>
</gene>
<evidence type="ECO:0000259" key="2">
    <source>
        <dbReference type="PROSITE" id="PS50983"/>
    </source>
</evidence>
<dbReference type="PROSITE" id="PS50983">
    <property type="entry name" value="FE_B12_PBP"/>
    <property type="match status" value="1"/>
</dbReference>
<dbReference type="EMBL" id="JAJSOJ010000074">
    <property type="protein sequence ID" value="MCE0745411.1"/>
    <property type="molecule type" value="Genomic_DNA"/>
</dbReference>
<feature type="chain" id="PRO_5045644790" evidence="1">
    <location>
        <begin position="33"/>
        <end position="315"/>
    </location>
</feature>
<protein>
    <submittedName>
        <fullName evidence="3">ABC transporter substrate-binding protein</fullName>
    </submittedName>
</protein>
<dbReference type="RefSeq" id="WP_232879058.1">
    <property type="nucleotide sequence ID" value="NZ_JAJSOJ010000074.1"/>
</dbReference>
<dbReference type="SUPFAM" id="SSF53807">
    <property type="entry name" value="Helical backbone' metal receptor"/>
    <property type="match status" value="1"/>
</dbReference>
<dbReference type="InterPro" id="IPR050902">
    <property type="entry name" value="ABC_Transporter_SBP"/>
</dbReference>
<dbReference type="Pfam" id="PF01497">
    <property type="entry name" value="Peripla_BP_2"/>
    <property type="match status" value="1"/>
</dbReference>
<dbReference type="Proteomes" id="UP001521074">
    <property type="component" value="Unassembled WGS sequence"/>
</dbReference>
<proteinExistence type="predicted"/>
<dbReference type="InterPro" id="IPR002491">
    <property type="entry name" value="ABC_transptr_periplasmic_BD"/>
</dbReference>
<keyword evidence="1" id="KW-0732">Signal</keyword>
<dbReference type="Gene3D" id="3.40.50.1980">
    <property type="entry name" value="Nitrogenase molybdenum iron protein domain"/>
    <property type="match status" value="2"/>
</dbReference>
<sequence>MDMRTNLITRRLFGIGLTTALLAAGSAVGAFAAEGAVVTDCRGRRVNPGKARRIVSVGGAVTETLYALGAADRIVGVDSTSTWPEAALHDKPSVGYMRALSSEGVLALRPDLVLTMNNAGPPTALDQLMASRVPVIFVDSTPSAEAIVDRTRFIANLMQAGAEGDRLCADLSRRFETLTAWRAAHPLAQRVLFVMRMTNNRPMVAGTGTAADAVIRLTGAVNAGAAMQGYKIVDQENLIALKPDVILVMAQGSEDIRKNLLADPGFRLTSAGRSGAIISMEGERLLGLGLRTPDAALELAQKLAEMPVRTAGQPG</sequence>
<keyword evidence="4" id="KW-1185">Reference proteome</keyword>
<accession>A0ABS8VZN1</accession>
<reference evidence="3 4" key="1">
    <citation type="submission" date="2021-12" db="EMBL/GenBank/DDBJ databases">
        <title>Genome sequence of Acetobacter sicerae DmPark20a_162.</title>
        <authorList>
            <person name="Chaston J.M."/>
        </authorList>
    </citation>
    <scope>NUCLEOTIDE SEQUENCE [LARGE SCALE GENOMIC DNA]</scope>
    <source>
        <strain evidence="3 4">DmPark20a_162</strain>
    </source>
</reference>
<name>A0ABS8VZN1_9PROT</name>
<evidence type="ECO:0000313" key="4">
    <source>
        <dbReference type="Proteomes" id="UP001521074"/>
    </source>
</evidence>
<evidence type="ECO:0000313" key="3">
    <source>
        <dbReference type="EMBL" id="MCE0745411.1"/>
    </source>
</evidence>
<dbReference type="PANTHER" id="PTHR30535:SF4">
    <property type="entry name" value="HEMIN-BINDING PERIPLASMIC PROTEIN HMUT"/>
    <property type="match status" value="1"/>
</dbReference>
<feature type="domain" description="Fe/B12 periplasmic-binding" evidence="2">
    <location>
        <begin position="53"/>
        <end position="307"/>
    </location>
</feature>
<evidence type="ECO:0000256" key="1">
    <source>
        <dbReference type="SAM" id="SignalP"/>
    </source>
</evidence>
<comment type="caution">
    <text evidence="3">The sequence shown here is derived from an EMBL/GenBank/DDBJ whole genome shotgun (WGS) entry which is preliminary data.</text>
</comment>
<feature type="signal peptide" evidence="1">
    <location>
        <begin position="1"/>
        <end position="32"/>
    </location>
</feature>
<organism evidence="3 4">
    <name type="scientific">Acetobacter sicerae</name>
    <dbReference type="NCBI Taxonomy" id="85325"/>
    <lineage>
        <taxon>Bacteria</taxon>
        <taxon>Pseudomonadati</taxon>
        <taxon>Pseudomonadota</taxon>
        <taxon>Alphaproteobacteria</taxon>
        <taxon>Acetobacterales</taxon>
        <taxon>Acetobacteraceae</taxon>
        <taxon>Acetobacter</taxon>
    </lineage>
</organism>
<dbReference type="PANTHER" id="PTHR30535">
    <property type="entry name" value="VITAMIN B12-BINDING PROTEIN"/>
    <property type="match status" value="1"/>
</dbReference>